<dbReference type="EMBL" id="CAJJDP010000186">
    <property type="protein sequence ID" value="CAD8214574.1"/>
    <property type="molecule type" value="Genomic_DNA"/>
</dbReference>
<sequence>MKYHIVEYMEDSQVHCYQINIKFRNYPQSLDKMSVFEDEKFSWKVMKNNWWQRLTGSNKKQFQCNGYYVMDIKDIMKQATQSEGNYKILLNNCQTAADKATKILFDRMNGGQNTSMWGKIKHFANKFIIYPIKWLLLWLGQEIIDYFLYLKELVISFLNILMK</sequence>
<comment type="caution">
    <text evidence="1">The sequence shown here is derived from an EMBL/GenBank/DDBJ whole genome shotgun (WGS) entry which is preliminary data.</text>
</comment>
<reference evidence="1" key="1">
    <citation type="submission" date="2021-01" db="EMBL/GenBank/DDBJ databases">
        <authorList>
            <consortium name="Genoscope - CEA"/>
            <person name="William W."/>
        </authorList>
    </citation>
    <scope>NUCLEOTIDE SEQUENCE</scope>
</reference>
<keyword evidence="2" id="KW-1185">Reference proteome</keyword>
<accession>A0A8S1YRS7</accession>
<proteinExistence type="predicted"/>
<dbReference type="Proteomes" id="UP000683925">
    <property type="component" value="Unassembled WGS sequence"/>
</dbReference>
<evidence type="ECO:0000313" key="1">
    <source>
        <dbReference type="EMBL" id="CAD8214574.1"/>
    </source>
</evidence>
<organism evidence="1 2">
    <name type="scientific">Paramecium octaurelia</name>
    <dbReference type="NCBI Taxonomy" id="43137"/>
    <lineage>
        <taxon>Eukaryota</taxon>
        <taxon>Sar</taxon>
        <taxon>Alveolata</taxon>
        <taxon>Ciliophora</taxon>
        <taxon>Intramacronucleata</taxon>
        <taxon>Oligohymenophorea</taxon>
        <taxon>Peniculida</taxon>
        <taxon>Parameciidae</taxon>
        <taxon>Paramecium</taxon>
    </lineage>
</organism>
<name>A0A8S1YRS7_PAROT</name>
<protein>
    <submittedName>
        <fullName evidence="1">Uncharacterized protein</fullName>
    </submittedName>
</protein>
<dbReference type="AlphaFoldDB" id="A0A8S1YRS7"/>
<evidence type="ECO:0000313" key="2">
    <source>
        <dbReference type="Proteomes" id="UP000683925"/>
    </source>
</evidence>
<gene>
    <name evidence="1" type="ORF">POCTA_138.1.T1820018</name>
</gene>